<evidence type="ECO:0000256" key="1">
    <source>
        <dbReference type="SAM" id="MobiDB-lite"/>
    </source>
</evidence>
<reference evidence="3" key="1">
    <citation type="submission" date="2023-10" db="EMBL/GenBank/DDBJ databases">
        <authorList>
            <person name="Chen Y."/>
            <person name="Shah S."/>
            <person name="Dougan E. K."/>
            <person name="Thang M."/>
            <person name="Chan C."/>
        </authorList>
    </citation>
    <scope>NUCLEOTIDE SEQUENCE [LARGE SCALE GENOMIC DNA]</scope>
</reference>
<protein>
    <recommendedName>
        <fullName evidence="5">Cysteine protease</fullName>
    </recommendedName>
</protein>
<dbReference type="EMBL" id="CAUYUJ010011581">
    <property type="protein sequence ID" value="CAK0832192.1"/>
    <property type="molecule type" value="Genomic_DNA"/>
</dbReference>
<evidence type="ECO:0000313" key="4">
    <source>
        <dbReference type="Proteomes" id="UP001189429"/>
    </source>
</evidence>
<evidence type="ECO:0000313" key="3">
    <source>
        <dbReference type="EMBL" id="CAK0832194.1"/>
    </source>
</evidence>
<comment type="caution">
    <text evidence="3">The sequence shown here is derived from an EMBL/GenBank/DDBJ whole genome shotgun (WGS) entry which is preliminary data.</text>
</comment>
<dbReference type="EMBL" id="CAUYUJ010011581">
    <property type="protein sequence ID" value="CAK0832194.1"/>
    <property type="molecule type" value="Genomic_DNA"/>
</dbReference>
<keyword evidence="4" id="KW-1185">Reference proteome</keyword>
<organism evidence="3 4">
    <name type="scientific">Prorocentrum cordatum</name>
    <dbReference type="NCBI Taxonomy" id="2364126"/>
    <lineage>
        <taxon>Eukaryota</taxon>
        <taxon>Sar</taxon>
        <taxon>Alveolata</taxon>
        <taxon>Dinophyceae</taxon>
        <taxon>Prorocentrales</taxon>
        <taxon>Prorocentraceae</taxon>
        <taxon>Prorocentrum</taxon>
    </lineage>
</organism>
<gene>
    <name evidence="2" type="ORF">PCOR1329_LOCUS30277</name>
    <name evidence="3" type="ORF">PCOR1329_LOCUS30279</name>
</gene>
<dbReference type="Proteomes" id="UP001189429">
    <property type="component" value="Unassembled WGS sequence"/>
</dbReference>
<name>A0ABN9SK85_9DINO</name>
<evidence type="ECO:0000313" key="2">
    <source>
        <dbReference type="EMBL" id="CAK0832192.1"/>
    </source>
</evidence>
<evidence type="ECO:0008006" key="5">
    <source>
        <dbReference type="Google" id="ProtNLM"/>
    </source>
</evidence>
<proteinExistence type="predicted"/>
<feature type="region of interest" description="Disordered" evidence="1">
    <location>
        <begin position="182"/>
        <end position="203"/>
    </location>
</feature>
<accession>A0ABN9SK85</accession>
<sequence>MQSRAGCPFHRSLDDGARDLGKDMSGTASFVAIGSVGKAFAPEADVPRALAAVRERDNWLRPGRGTRKVDSEPGTWREIAEALGLEAPEALLPRPVRLRIYCCPWDAKDVSPCEDGGVFSLAVCGTQVRQSLRKTAVEFPRLTSAVLAMRRGGVKALFLVGTLLEARSYHLHGIANHGLLPWRGRPGRGGPRRSRPVLGDDSD</sequence>